<evidence type="ECO:0000313" key="2">
    <source>
        <dbReference type="Proteomes" id="UP000321223"/>
    </source>
</evidence>
<gene>
    <name evidence="1" type="ORF">MAE30S32_50140</name>
</gene>
<dbReference type="EMBL" id="BHVU01000808">
    <property type="protein sequence ID" value="GCA96362.1"/>
    <property type="molecule type" value="Genomic_DNA"/>
</dbReference>
<dbReference type="Proteomes" id="UP000321223">
    <property type="component" value="Unassembled WGS sequence"/>
</dbReference>
<feature type="non-terminal residue" evidence="1">
    <location>
        <position position="1"/>
    </location>
</feature>
<proteinExistence type="predicted"/>
<sequence>ANFCRYLEIHRHRIVNYNYYQQEEILSTGQKM</sequence>
<comment type="caution">
    <text evidence="1">The sequence shown here is derived from an EMBL/GenBank/DDBJ whole genome shotgun (WGS) entry which is preliminary data.</text>
</comment>
<protein>
    <submittedName>
        <fullName evidence="1">Uncharacterized protein</fullName>
    </submittedName>
</protein>
<reference evidence="1 2" key="1">
    <citation type="journal article" date="2019" name="Appl. Environ. Microbiol.">
        <title>Co-occurrence of broad and narrow host-range viruses infecting the toxic bloom-forming cyanobacterium Microcystis aeruginosa.</title>
        <authorList>
            <person name="Morimoto D."/>
            <person name="Tominaga K."/>
            <person name="Nishimura Y."/>
            <person name="Yoshida N."/>
            <person name="Kimura S."/>
            <person name="Sako Y."/>
            <person name="Yoshida T."/>
        </authorList>
    </citation>
    <scope>NUCLEOTIDE SEQUENCE [LARGE SCALE GENOMIC DNA]</scope>
    <source>
        <strain evidence="1 2">11-30S32</strain>
    </source>
</reference>
<accession>A0A510PR58</accession>
<organism evidence="1 2">
    <name type="scientific">Microcystis aeruginosa 11-30S32</name>
    <dbReference type="NCBI Taxonomy" id="2358142"/>
    <lineage>
        <taxon>Bacteria</taxon>
        <taxon>Bacillati</taxon>
        <taxon>Cyanobacteriota</taxon>
        <taxon>Cyanophyceae</taxon>
        <taxon>Oscillatoriophycideae</taxon>
        <taxon>Chroococcales</taxon>
        <taxon>Microcystaceae</taxon>
        <taxon>Microcystis</taxon>
    </lineage>
</organism>
<evidence type="ECO:0000313" key="1">
    <source>
        <dbReference type="EMBL" id="GCA96362.1"/>
    </source>
</evidence>
<name>A0A510PR58_MICAE</name>
<dbReference type="AlphaFoldDB" id="A0A510PR58"/>